<dbReference type="SUPFAM" id="SSF52172">
    <property type="entry name" value="CheY-like"/>
    <property type="match status" value="3"/>
</dbReference>
<dbReference type="FunFam" id="1.10.287.130:FF:000001">
    <property type="entry name" value="Two-component sensor histidine kinase"/>
    <property type="match status" value="1"/>
</dbReference>
<dbReference type="InterPro" id="IPR005467">
    <property type="entry name" value="His_kinase_dom"/>
</dbReference>
<proteinExistence type="predicted"/>
<dbReference type="Pfam" id="PF08448">
    <property type="entry name" value="PAS_4"/>
    <property type="match status" value="1"/>
</dbReference>
<evidence type="ECO:0000256" key="14">
    <source>
        <dbReference type="SAM" id="MobiDB-lite"/>
    </source>
</evidence>
<feature type="domain" description="Response regulatory" evidence="16">
    <location>
        <begin position="377"/>
        <end position="500"/>
    </location>
</feature>
<organism evidence="20 21">
    <name type="scientific">Plectonema cf. radiosum LEGE 06105</name>
    <dbReference type="NCBI Taxonomy" id="945769"/>
    <lineage>
        <taxon>Bacteria</taxon>
        <taxon>Bacillati</taxon>
        <taxon>Cyanobacteriota</taxon>
        <taxon>Cyanophyceae</taxon>
        <taxon>Oscillatoriophycideae</taxon>
        <taxon>Oscillatoriales</taxon>
        <taxon>Microcoleaceae</taxon>
        <taxon>Plectonema</taxon>
    </lineage>
</organism>
<dbReference type="PROSITE" id="PS50109">
    <property type="entry name" value="HIS_KIN"/>
    <property type="match status" value="1"/>
</dbReference>
<dbReference type="GO" id="GO:0003677">
    <property type="term" value="F:DNA binding"/>
    <property type="evidence" value="ECO:0007669"/>
    <property type="project" value="UniProtKB-UniRule"/>
</dbReference>
<keyword evidence="6" id="KW-0902">Two-component regulatory system</keyword>
<dbReference type="SMART" id="SM00086">
    <property type="entry name" value="PAC"/>
    <property type="match status" value="2"/>
</dbReference>
<keyword evidence="3 11" id="KW-0597">Phosphoprotein</keyword>
<dbReference type="Pfam" id="PF00486">
    <property type="entry name" value="Trans_reg_C"/>
    <property type="match status" value="1"/>
</dbReference>
<dbReference type="GO" id="GO:0000155">
    <property type="term" value="F:phosphorelay sensor kinase activity"/>
    <property type="evidence" value="ECO:0007669"/>
    <property type="project" value="InterPro"/>
</dbReference>
<dbReference type="PROSITE" id="PS50110">
    <property type="entry name" value="RESPONSE_REGULATORY"/>
    <property type="match status" value="3"/>
</dbReference>
<feature type="compositionally biased region" description="Basic and acidic residues" evidence="14">
    <location>
        <begin position="232"/>
        <end position="241"/>
    </location>
</feature>
<dbReference type="InterPro" id="IPR036097">
    <property type="entry name" value="HisK_dim/P_sf"/>
</dbReference>
<dbReference type="InterPro" id="IPR003661">
    <property type="entry name" value="HisK_dim/P_dom"/>
</dbReference>
<comment type="catalytic activity">
    <reaction evidence="1">
        <text>ATP + protein L-histidine = ADP + protein N-phospho-L-histidine.</text>
        <dbReference type="EC" id="2.7.13.3"/>
    </reaction>
</comment>
<dbReference type="InterPro" id="IPR029016">
    <property type="entry name" value="GAF-like_dom_sf"/>
</dbReference>
<dbReference type="Pfam" id="PF02518">
    <property type="entry name" value="HATPase_c"/>
    <property type="match status" value="1"/>
</dbReference>
<dbReference type="CDD" id="cd00383">
    <property type="entry name" value="trans_reg_C"/>
    <property type="match status" value="1"/>
</dbReference>
<keyword evidence="5" id="KW-0418">Kinase</keyword>
<evidence type="ECO:0000256" key="1">
    <source>
        <dbReference type="ARBA" id="ARBA00000085"/>
    </source>
</evidence>
<evidence type="ECO:0000313" key="21">
    <source>
        <dbReference type="Proteomes" id="UP000620559"/>
    </source>
</evidence>
<dbReference type="InterPro" id="IPR001789">
    <property type="entry name" value="Sig_transdc_resp-reg_receiver"/>
</dbReference>
<evidence type="ECO:0000256" key="13">
    <source>
        <dbReference type="SAM" id="Coils"/>
    </source>
</evidence>
<evidence type="ECO:0000256" key="8">
    <source>
        <dbReference type="ARBA" id="ARBA00023125"/>
    </source>
</evidence>
<feature type="modified residue" description="4-aspartylphosphate" evidence="11">
    <location>
        <position position="558"/>
    </location>
</feature>
<keyword evidence="8 12" id="KW-0238">DNA-binding</keyword>
<dbReference type="InterPro" id="IPR011006">
    <property type="entry name" value="CheY-like_superfamily"/>
</dbReference>
<dbReference type="InterPro" id="IPR035965">
    <property type="entry name" value="PAS-like_dom_sf"/>
</dbReference>
<keyword evidence="9" id="KW-0472">Membrane</keyword>
<evidence type="ECO:0000256" key="2">
    <source>
        <dbReference type="ARBA" id="ARBA00012438"/>
    </source>
</evidence>
<dbReference type="CDD" id="cd00082">
    <property type="entry name" value="HisKA"/>
    <property type="match status" value="1"/>
</dbReference>
<keyword evidence="7" id="KW-0805">Transcription regulation</keyword>
<dbReference type="InterPro" id="IPR000700">
    <property type="entry name" value="PAS-assoc_C"/>
</dbReference>
<evidence type="ECO:0000256" key="7">
    <source>
        <dbReference type="ARBA" id="ARBA00023015"/>
    </source>
</evidence>
<dbReference type="SMART" id="SM00387">
    <property type="entry name" value="HATPase_c"/>
    <property type="match status" value="1"/>
</dbReference>
<dbReference type="Pfam" id="PF01627">
    <property type="entry name" value="Hpt"/>
    <property type="match status" value="1"/>
</dbReference>
<dbReference type="PANTHER" id="PTHR43547">
    <property type="entry name" value="TWO-COMPONENT HISTIDINE KINASE"/>
    <property type="match status" value="1"/>
</dbReference>
<dbReference type="Pfam" id="PF00072">
    <property type="entry name" value="Response_reg"/>
    <property type="match status" value="3"/>
</dbReference>
<dbReference type="Gene3D" id="3.30.450.20">
    <property type="entry name" value="PAS domain"/>
    <property type="match status" value="2"/>
</dbReference>
<dbReference type="NCBIfam" id="TIGR00229">
    <property type="entry name" value="sensory_box"/>
    <property type="match status" value="2"/>
</dbReference>
<dbReference type="CDD" id="cd16922">
    <property type="entry name" value="HATPase_EvgS-ArcB-TorS-like"/>
    <property type="match status" value="1"/>
</dbReference>
<feature type="domain" description="OmpR/PhoB-type" evidence="19">
    <location>
        <begin position="124"/>
        <end position="223"/>
    </location>
</feature>
<dbReference type="Pfam" id="PF00512">
    <property type="entry name" value="HisKA"/>
    <property type="match status" value="1"/>
</dbReference>
<dbReference type="Pfam" id="PF01590">
    <property type="entry name" value="GAF"/>
    <property type="match status" value="1"/>
</dbReference>
<evidence type="ECO:0000259" key="16">
    <source>
        <dbReference type="PROSITE" id="PS50110"/>
    </source>
</evidence>
<gene>
    <name evidence="20" type="ORF">IQ247_20925</name>
</gene>
<evidence type="ECO:0000256" key="9">
    <source>
        <dbReference type="ARBA" id="ARBA00023136"/>
    </source>
</evidence>
<dbReference type="SUPFAM" id="SSF55781">
    <property type="entry name" value="GAF domain-like"/>
    <property type="match status" value="1"/>
</dbReference>
<dbReference type="CDD" id="cd00130">
    <property type="entry name" value="PAS"/>
    <property type="match status" value="2"/>
</dbReference>
<feature type="domain" description="Response regulatory" evidence="16">
    <location>
        <begin position="509"/>
        <end position="625"/>
    </location>
</feature>
<evidence type="ECO:0000313" key="20">
    <source>
        <dbReference type="EMBL" id="MBE9215097.1"/>
    </source>
</evidence>
<dbReference type="SMART" id="SM00862">
    <property type="entry name" value="Trans_reg_C"/>
    <property type="match status" value="1"/>
</dbReference>
<sequence length="1354" mass="151126">MKILIVEDDQLVAEALSAVLTDKNYAVEVAADGEAGWDLVEAFDYDLIILDITLPKLDGISLCRRIRSNNLLVPIMLVTGCNSSHEKAVGLDAGADDYLVKPFDEEELVARIRALLRRGNVNLPTVLEWGNLRLDPSSCEVDYDTKNLSLTPKEYSLLELFLRNSRRVFSCGMILEHLWSYEDIPSEEAVRTHIKGLRMKLKAAGAAGNFIETVYGIGYRLKPIEEERKTIEQGEKETREQADEEEASSSQVTKAQTLAAIAGVWEKYKGRVSGQVNVLLRAAQALENNQYLTKELHSQAVAEAHTLAGSLGTFGFAKGSKLARHIELLLKENQTLNQTEIGQFNDWVNALMIEINLPSPISITSDNEHQHISEYPLLLVVDPHQEIPEDFIEKATNSRLNVATVNSIFKARKQLYQEHPNLAIIDGSILGENDGLSLLAEFKNRKPSIPVIILSHKSSQELSQITDESREIPLIDNEDNRILQKSACSEQILETALQLIKNLENTQATVLAVDDDPKVLEVLQKLLKYWGITVKTLAEPQKFWQTLEEIQPDLLILDVEMPGFNGIELCNQVRNHSRWSLLPVLFLTVHNEAETVNQVFSVGADDFVSKPIVGPELVTRIVNRLERINLIRRMTKEREKRHEMESERWRTIFNASPVCIKLVDADGTLLGMNPAALAMIEADETAIGQNIYSVISPEYHQAFENLNKSVCGGNKETLEFEIIGLKGSHRLVETHGVPLLNPENGQFMQLAVTRDITTRKQVEAQREQINLLLKAKVQQQASVAQLGQLALLNKDISALMDEAVALVAQSLNIEFCHILELLPSGNVSGTPPLQACADCRSPVILLRAGIGWDEGLVRQALLSFNDCLTSNTLLTKEPVIIEDLRQETRFNSPTLLEEHGIISGVSVPIFGVGSAYGVLGVYSRQKRIFNQDDVYFLQAIANVLSGAIEKQHIETSLRQGKEELENRVAERTVELVEMNERLQLELAERQRAQAQFSGIVEIASDAIISTDSNQRITLFNQGAERIFGYSQKEALGQPLDLLLPEPSAEAHRHHVANFGKSSTPSRKIGERREIYGKRKDGSVFPAEASISTLKLGNKIIYTVYLQDVSNRKQIERMKNEFVSVVSHELRTPLTSIHGSLGMLATGLIQANSEDGKRLVQIATDSTERLVRLISDILDIERIESGKVTMCKQIYQVSELILQAIHITQTLADKAQVKLSVKNSPIQLEVDGDRIIQVLTNLLSNAIRFSSPGDTVWLTAFEQDSEILFTVKDTGCGIPQDKLELIFERFQQVDSSDSRNHEGTGLGLAICRSILEMHGGKIWAESIMEVGSTFYFTLPIHRGNSERPNENEFSL</sequence>
<accession>A0A8J7K585</accession>
<dbReference type="PANTHER" id="PTHR43547:SF2">
    <property type="entry name" value="HYBRID SIGNAL TRANSDUCTION HISTIDINE KINASE C"/>
    <property type="match status" value="1"/>
</dbReference>
<dbReference type="PROSITE" id="PS51755">
    <property type="entry name" value="OMPR_PHOB"/>
    <property type="match status" value="1"/>
</dbReference>
<dbReference type="CDD" id="cd00156">
    <property type="entry name" value="REC"/>
    <property type="match status" value="2"/>
</dbReference>
<dbReference type="InterPro" id="IPR013656">
    <property type="entry name" value="PAS_4"/>
</dbReference>
<evidence type="ECO:0000256" key="4">
    <source>
        <dbReference type="ARBA" id="ARBA00022679"/>
    </source>
</evidence>
<dbReference type="Proteomes" id="UP000620559">
    <property type="component" value="Unassembled WGS sequence"/>
</dbReference>
<feature type="domain" description="Histidine kinase" evidence="15">
    <location>
        <begin position="1124"/>
        <end position="1341"/>
    </location>
</feature>
<evidence type="ECO:0000256" key="6">
    <source>
        <dbReference type="ARBA" id="ARBA00023012"/>
    </source>
</evidence>
<evidence type="ECO:0000256" key="12">
    <source>
        <dbReference type="PROSITE-ProRule" id="PRU01091"/>
    </source>
</evidence>
<evidence type="ECO:0000259" key="15">
    <source>
        <dbReference type="PROSITE" id="PS50109"/>
    </source>
</evidence>
<dbReference type="SUPFAM" id="SSF55785">
    <property type="entry name" value="PYP-like sensor domain (PAS domain)"/>
    <property type="match status" value="2"/>
</dbReference>
<dbReference type="Gene3D" id="3.30.450.40">
    <property type="match status" value="1"/>
</dbReference>
<dbReference type="SMART" id="SM00091">
    <property type="entry name" value="PAS"/>
    <property type="match status" value="2"/>
</dbReference>
<dbReference type="SMART" id="SM00448">
    <property type="entry name" value="REC"/>
    <property type="match status" value="2"/>
</dbReference>
<dbReference type="PROSITE" id="PS50112">
    <property type="entry name" value="PAS"/>
    <property type="match status" value="1"/>
</dbReference>
<dbReference type="PROSITE" id="PS50113">
    <property type="entry name" value="PAC"/>
    <property type="match status" value="1"/>
</dbReference>
<evidence type="ECO:0000256" key="5">
    <source>
        <dbReference type="ARBA" id="ARBA00022777"/>
    </source>
</evidence>
<evidence type="ECO:0000256" key="3">
    <source>
        <dbReference type="ARBA" id="ARBA00022553"/>
    </source>
</evidence>
<feature type="coiled-coil region" evidence="13">
    <location>
        <begin position="961"/>
        <end position="995"/>
    </location>
</feature>
<feature type="domain" description="PAC" evidence="18">
    <location>
        <begin position="716"/>
        <end position="768"/>
    </location>
</feature>
<keyword evidence="21" id="KW-1185">Reference proteome</keyword>
<comment type="caution">
    <text evidence="20">The sequence shown here is derived from an EMBL/GenBank/DDBJ whole genome shotgun (WGS) entry which is preliminary data.</text>
</comment>
<dbReference type="PRINTS" id="PR00344">
    <property type="entry name" value="BCTRLSENSOR"/>
</dbReference>
<reference evidence="20" key="1">
    <citation type="submission" date="2020-10" db="EMBL/GenBank/DDBJ databases">
        <authorList>
            <person name="Castelo-Branco R."/>
            <person name="Eusebio N."/>
            <person name="Adriana R."/>
            <person name="Vieira A."/>
            <person name="Brugerolle De Fraissinette N."/>
            <person name="Rezende De Castro R."/>
            <person name="Schneider M.P."/>
            <person name="Vasconcelos V."/>
            <person name="Leao P.N."/>
        </authorList>
    </citation>
    <scope>NUCLEOTIDE SEQUENCE</scope>
    <source>
        <strain evidence="20">LEGE 06105</strain>
    </source>
</reference>
<dbReference type="SMART" id="SM00065">
    <property type="entry name" value="GAF"/>
    <property type="match status" value="1"/>
</dbReference>
<dbReference type="InterPro" id="IPR008207">
    <property type="entry name" value="Sig_transdc_His_kin_Hpt_dom"/>
</dbReference>
<dbReference type="InterPro" id="IPR003594">
    <property type="entry name" value="HATPase_dom"/>
</dbReference>
<dbReference type="Gene3D" id="6.10.250.690">
    <property type="match status" value="1"/>
</dbReference>
<dbReference type="InterPro" id="IPR001867">
    <property type="entry name" value="OmpR/PhoB-type_DNA-bd"/>
</dbReference>
<dbReference type="InterPro" id="IPR036641">
    <property type="entry name" value="HPT_dom_sf"/>
</dbReference>
<feature type="modified residue" description="4-aspartylphosphate" evidence="11">
    <location>
        <position position="426"/>
    </location>
</feature>
<dbReference type="SUPFAM" id="SSF47384">
    <property type="entry name" value="Homodimeric domain of signal transducing histidine kinase"/>
    <property type="match status" value="1"/>
</dbReference>
<dbReference type="Pfam" id="PF13426">
    <property type="entry name" value="PAS_9"/>
    <property type="match status" value="1"/>
</dbReference>
<dbReference type="EC" id="2.7.13.3" evidence="2"/>
<dbReference type="InterPro" id="IPR004358">
    <property type="entry name" value="Sig_transdc_His_kin-like_C"/>
</dbReference>
<dbReference type="Gene3D" id="1.10.287.130">
    <property type="match status" value="1"/>
</dbReference>
<dbReference type="EMBL" id="JADEWL010000085">
    <property type="protein sequence ID" value="MBE9215097.1"/>
    <property type="molecule type" value="Genomic_DNA"/>
</dbReference>
<dbReference type="SUPFAM" id="SSF47226">
    <property type="entry name" value="Histidine-containing phosphotransfer domain, HPT domain"/>
    <property type="match status" value="1"/>
</dbReference>
<evidence type="ECO:0000256" key="10">
    <source>
        <dbReference type="ARBA" id="ARBA00023163"/>
    </source>
</evidence>
<dbReference type="SMART" id="SM00388">
    <property type="entry name" value="HisKA"/>
    <property type="match status" value="1"/>
</dbReference>
<keyword evidence="13" id="KW-0175">Coiled coil</keyword>
<dbReference type="InterPro" id="IPR001610">
    <property type="entry name" value="PAC"/>
</dbReference>
<feature type="domain" description="Response regulatory" evidence="16">
    <location>
        <begin position="2"/>
        <end position="116"/>
    </location>
</feature>
<dbReference type="InterPro" id="IPR036388">
    <property type="entry name" value="WH-like_DNA-bd_sf"/>
</dbReference>
<dbReference type="InterPro" id="IPR003018">
    <property type="entry name" value="GAF"/>
</dbReference>
<dbReference type="RefSeq" id="WP_193923085.1">
    <property type="nucleotide sequence ID" value="NZ_JADEWL010000085.1"/>
</dbReference>
<dbReference type="InterPro" id="IPR036890">
    <property type="entry name" value="HATPase_C_sf"/>
</dbReference>
<dbReference type="FunFam" id="3.30.565.10:FF:000006">
    <property type="entry name" value="Sensor histidine kinase WalK"/>
    <property type="match status" value="1"/>
</dbReference>
<keyword evidence="10" id="KW-0804">Transcription</keyword>
<dbReference type="GO" id="GO:0006355">
    <property type="term" value="P:regulation of DNA-templated transcription"/>
    <property type="evidence" value="ECO:0007669"/>
    <property type="project" value="InterPro"/>
</dbReference>
<dbReference type="InterPro" id="IPR000014">
    <property type="entry name" value="PAS"/>
</dbReference>
<dbReference type="Gene3D" id="3.30.565.10">
    <property type="entry name" value="Histidine kinase-like ATPase, C-terminal domain"/>
    <property type="match status" value="1"/>
</dbReference>
<dbReference type="Gene3D" id="1.10.10.10">
    <property type="entry name" value="Winged helix-like DNA-binding domain superfamily/Winged helix DNA-binding domain"/>
    <property type="match status" value="1"/>
</dbReference>
<dbReference type="SUPFAM" id="SSF55874">
    <property type="entry name" value="ATPase domain of HSP90 chaperone/DNA topoisomerase II/histidine kinase"/>
    <property type="match status" value="1"/>
</dbReference>
<dbReference type="Gene3D" id="3.40.50.2300">
    <property type="match status" value="3"/>
</dbReference>
<feature type="region of interest" description="Disordered" evidence="14">
    <location>
        <begin position="232"/>
        <end position="251"/>
    </location>
</feature>
<evidence type="ECO:0000259" key="17">
    <source>
        <dbReference type="PROSITE" id="PS50112"/>
    </source>
</evidence>
<feature type="DNA-binding region" description="OmpR/PhoB-type" evidence="12">
    <location>
        <begin position="124"/>
        <end position="223"/>
    </location>
</feature>
<name>A0A8J7K585_9CYAN</name>
<evidence type="ECO:0000259" key="18">
    <source>
        <dbReference type="PROSITE" id="PS50113"/>
    </source>
</evidence>
<feature type="modified residue" description="4-aspartylphosphate" evidence="11">
    <location>
        <position position="51"/>
    </location>
</feature>
<evidence type="ECO:0000259" key="19">
    <source>
        <dbReference type="PROSITE" id="PS51755"/>
    </source>
</evidence>
<feature type="domain" description="PAS" evidence="17">
    <location>
        <begin position="992"/>
        <end position="1045"/>
    </location>
</feature>
<protein>
    <recommendedName>
        <fullName evidence="2">histidine kinase</fullName>
        <ecNumber evidence="2">2.7.13.3</ecNumber>
    </recommendedName>
</protein>
<keyword evidence="4" id="KW-0808">Transferase</keyword>
<evidence type="ECO:0000256" key="11">
    <source>
        <dbReference type="PROSITE-ProRule" id="PRU00169"/>
    </source>
</evidence>